<evidence type="ECO:0000313" key="2">
    <source>
        <dbReference type="EMBL" id="CAF4406207.1"/>
    </source>
</evidence>
<evidence type="ECO:0008006" key="4">
    <source>
        <dbReference type="Google" id="ProtNLM"/>
    </source>
</evidence>
<comment type="caution">
    <text evidence="1">The sequence shown here is derived from an EMBL/GenBank/DDBJ whole genome shotgun (WGS) entry which is preliminary data.</text>
</comment>
<sequence length="337" mass="39176">MILQQQILQHNITTTYLTMRNNTSRKIAFFACSIHSTTHAYYFYIPITTAAWMRVGYEVIVAFVGDFNATNALSPRLQLTRKYLLETGAAIFDFQCDASYSIKMSQILRIFGGFLPENLVLDTDYIITADSDLFPLNPAQYTPSTEHSGGFITNAFCCGSFNRRSKSYRMFPMGHIYLSKRIWRAIWSESVQNKELLNILTSDPNNRTTNFSYEQQLLKIYPNLNQTLSHSDMPTLTFDLVSLYMRHEFRGVYDQQMGKGDAAWYMDQIMVSMLLGDYRDRHKNFSIHERDRGQRLDRADALNFWDRSNFSQFGDSHLKHDEILEDHTWAIFIVPAT</sequence>
<proteinExistence type="predicted"/>
<reference evidence="1" key="1">
    <citation type="submission" date="2021-02" db="EMBL/GenBank/DDBJ databases">
        <authorList>
            <person name="Nowell W R."/>
        </authorList>
    </citation>
    <scope>NUCLEOTIDE SEQUENCE</scope>
</reference>
<dbReference type="Proteomes" id="UP000663829">
    <property type="component" value="Unassembled WGS sequence"/>
</dbReference>
<organism evidence="1 3">
    <name type="scientific">Didymodactylos carnosus</name>
    <dbReference type="NCBI Taxonomy" id="1234261"/>
    <lineage>
        <taxon>Eukaryota</taxon>
        <taxon>Metazoa</taxon>
        <taxon>Spiralia</taxon>
        <taxon>Gnathifera</taxon>
        <taxon>Rotifera</taxon>
        <taxon>Eurotatoria</taxon>
        <taxon>Bdelloidea</taxon>
        <taxon>Philodinida</taxon>
        <taxon>Philodinidae</taxon>
        <taxon>Didymodactylos</taxon>
    </lineage>
</organism>
<evidence type="ECO:0000313" key="3">
    <source>
        <dbReference type="Proteomes" id="UP000663829"/>
    </source>
</evidence>
<feature type="non-terminal residue" evidence="1">
    <location>
        <position position="1"/>
    </location>
</feature>
<dbReference type="EMBL" id="CAJOBC010092076">
    <property type="protein sequence ID" value="CAF4406207.1"/>
    <property type="molecule type" value="Genomic_DNA"/>
</dbReference>
<dbReference type="Proteomes" id="UP000681722">
    <property type="component" value="Unassembled WGS sequence"/>
</dbReference>
<dbReference type="OrthoDB" id="10001438at2759"/>
<accession>A0A815WV11</accession>
<protein>
    <recommendedName>
        <fullName evidence="4">Nucleotide-diphospho-sugar transferase domain-containing protein</fullName>
    </recommendedName>
</protein>
<name>A0A815WV11_9BILA</name>
<dbReference type="EMBL" id="CAJNOQ010026418">
    <property type="protein sequence ID" value="CAF1545486.1"/>
    <property type="molecule type" value="Genomic_DNA"/>
</dbReference>
<evidence type="ECO:0000313" key="1">
    <source>
        <dbReference type="EMBL" id="CAF1545486.1"/>
    </source>
</evidence>
<gene>
    <name evidence="1" type="ORF">GPM918_LOCUS38880</name>
    <name evidence="2" type="ORF">SRO942_LOCUS39733</name>
</gene>
<keyword evidence="3" id="KW-1185">Reference proteome</keyword>
<dbReference type="AlphaFoldDB" id="A0A815WV11"/>